<proteinExistence type="predicted"/>
<sequence>MQIFEAGLTQHTQRQNEVECFFTCFQKAMADNQQRGAQIVADFERARRQVMAEMQQAADHSLLKVRVRNEIMQIRDTLLTLELQLVAQLEDIIKDFERNITDMCRDLENHHHEKVLDIAVATLDRVAKNELEEDLPDDVHLLFVDKDTMISAVNASHDMHLLKIDNREDELLTQLNGWKSALMKTIHDDEVKRNRKRISEIHKYVDYTWDQLEETLLPDFQ</sequence>
<reference evidence="1 2" key="1">
    <citation type="journal article" date="2022" name="bioRxiv">
        <title>An ancient truncated duplication of the anti-Mullerian hormone receptor type 2 gene is a potential conserved master sex determinant in the Pangasiidae catfish family.</title>
        <authorList>
            <person name="Wen M."/>
            <person name="Pan Q."/>
            <person name="Jouanno E."/>
            <person name="Montfort J."/>
            <person name="Zahm M."/>
            <person name="Cabau C."/>
            <person name="Klopp C."/>
            <person name="Iampietro C."/>
            <person name="Roques C."/>
            <person name="Bouchez O."/>
            <person name="Castinel A."/>
            <person name="Donnadieu C."/>
            <person name="Parrinello H."/>
            <person name="Poncet C."/>
            <person name="Belmonte E."/>
            <person name="Gautier V."/>
            <person name="Avarre J.-C."/>
            <person name="Dugue R."/>
            <person name="Gustiano R."/>
            <person name="Ha T.T.T."/>
            <person name="Campet M."/>
            <person name="Sriphairoj K."/>
            <person name="Ribolli J."/>
            <person name="de Almeida F.L."/>
            <person name="Desvignes T."/>
            <person name="Postlethwait J.H."/>
            <person name="Bucao C.F."/>
            <person name="Robinson-Rechavi M."/>
            <person name="Bobe J."/>
            <person name="Herpin A."/>
            <person name="Guiguen Y."/>
        </authorList>
    </citation>
    <scope>NUCLEOTIDE SEQUENCE [LARGE SCALE GENOMIC DNA]</scope>
    <source>
        <strain evidence="1">YG-Dec2019</strain>
    </source>
</reference>
<comment type="caution">
    <text evidence="1">The sequence shown here is derived from an EMBL/GenBank/DDBJ whole genome shotgun (WGS) entry which is preliminary data.</text>
</comment>
<keyword evidence="2" id="KW-1185">Reference proteome</keyword>
<protein>
    <submittedName>
        <fullName evidence="1">Uncharacterized protein</fullName>
    </submittedName>
</protein>
<organism evidence="1 2">
    <name type="scientific">Pangasianodon gigas</name>
    <name type="common">Mekong giant catfish</name>
    <name type="synonym">Pangasius gigas</name>
    <dbReference type="NCBI Taxonomy" id="30993"/>
    <lineage>
        <taxon>Eukaryota</taxon>
        <taxon>Metazoa</taxon>
        <taxon>Chordata</taxon>
        <taxon>Craniata</taxon>
        <taxon>Vertebrata</taxon>
        <taxon>Euteleostomi</taxon>
        <taxon>Actinopterygii</taxon>
        <taxon>Neopterygii</taxon>
        <taxon>Teleostei</taxon>
        <taxon>Ostariophysi</taxon>
        <taxon>Siluriformes</taxon>
        <taxon>Pangasiidae</taxon>
        <taxon>Pangasianodon</taxon>
    </lineage>
</organism>
<name>A0ACC5X1F5_PANGG</name>
<dbReference type="Proteomes" id="UP000829447">
    <property type="component" value="Linkage Group LG13"/>
</dbReference>
<evidence type="ECO:0000313" key="2">
    <source>
        <dbReference type="Proteomes" id="UP000829447"/>
    </source>
</evidence>
<gene>
    <name evidence="1" type="ORF">PGIGA_G00046260</name>
</gene>
<evidence type="ECO:0000313" key="1">
    <source>
        <dbReference type="EMBL" id="MCI4385079.1"/>
    </source>
</evidence>
<accession>A0ACC5X1F5</accession>
<dbReference type="EMBL" id="CM040466">
    <property type="protein sequence ID" value="MCI4385079.1"/>
    <property type="molecule type" value="Genomic_DNA"/>
</dbReference>